<evidence type="ECO:0000313" key="2">
    <source>
        <dbReference type="EMBL" id="KEQ94036.1"/>
    </source>
</evidence>
<dbReference type="InParanoid" id="A0A074Z4Y2"/>
<proteinExistence type="predicted"/>
<keyword evidence="1" id="KW-0732">Signal</keyword>
<dbReference type="GeneID" id="25363852"/>
<dbReference type="RefSeq" id="XP_013342689.1">
    <property type="nucleotide sequence ID" value="XM_013487235.1"/>
</dbReference>
<accession>A0A074Z4Y2</accession>
<protein>
    <recommendedName>
        <fullName evidence="4">Secreted protein</fullName>
    </recommendedName>
</protein>
<evidence type="ECO:0008006" key="4">
    <source>
        <dbReference type="Google" id="ProtNLM"/>
    </source>
</evidence>
<dbReference type="OrthoDB" id="10507895at2759"/>
<sequence length="117" mass="13088">MENLALLFAFWLPAQPLRNGCFTISYRPASGEYSALYCTFRYTSHIHALSSLALGNFGFCTMDRQLSSSRVARETRSRRKCILSKQTPRSFASYPVLVDPFPSLADPPSSRIGIGFV</sequence>
<dbReference type="EMBL" id="KL584763">
    <property type="protein sequence ID" value="KEQ94036.1"/>
    <property type="molecule type" value="Genomic_DNA"/>
</dbReference>
<name>A0A074Z4Y2_AURSE</name>
<gene>
    <name evidence="2" type="ORF">AUEXF2481DRAFT_290270</name>
</gene>
<dbReference type="AlphaFoldDB" id="A0A074Z4Y2"/>
<dbReference type="HOGENOM" id="CLU_2084397_0_0_1"/>
<dbReference type="Proteomes" id="UP000030641">
    <property type="component" value="Unassembled WGS sequence"/>
</dbReference>
<evidence type="ECO:0000313" key="3">
    <source>
        <dbReference type="Proteomes" id="UP000030641"/>
    </source>
</evidence>
<organism evidence="2 3">
    <name type="scientific">Aureobasidium subglaciale (strain EXF-2481)</name>
    <name type="common">Aureobasidium pullulans var. subglaciale</name>
    <dbReference type="NCBI Taxonomy" id="1043005"/>
    <lineage>
        <taxon>Eukaryota</taxon>
        <taxon>Fungi</taxon>
        <taxon>Dikarya</taxon>
        <taxon>Ascomycota</taxon>
        <taxon>Pezizomycotina</taxon>
        <taxon>Dothideomycetes</taxon>
        <taxon>Dothideomycetidae</taxon>
        <taxon>Dothideales</taxon>
        <taxon>Saccotheciaceae</taxon>
        <taxon>Aureobasidium</taxon>
    </lineage>
</organism>
<evidence type="ECO:0000256" key="1">
    <source>
        <dbReference type="SAM" id="SignalP"/>
    </source>
</evidence>
<keyword evidence="3" id="KW-1185">Reference proteome</keyword>
<feature type="chain" id="PRO_5001703951" description="Secreted protein" evidence="1">
    <location>
        <begin position="17"/>
        <end position="117"/>
    </location>
</feature>
<reference evidence="2 3" key="1">
    <citation type="journal article" date="2014" name="BMC Genomics">
        <title>Genome sequencing of four Aureobasidium pullulans varieties: biotechnological potential, stress tolerance, and description of new species.</title>
        <authorList>
            <person name="Gostin Ar C."/>
            <person name="Ohm R.A."/>
            <person name="Kogej T."/>
            <person name="Sonjak S."/>
            <person name="Turk M."/>
            <person name="Zajc J."/>
            <person name="Zalar P."/>
            <person name="Grube M."/>
            <person name="Sun H."/>
            <person name="Han J."/>
            <person name="Sharma A."/>
            <person name="Chiniquy J."/>
            <person name="Ngan C.Y."/>
            <person name="Lipzen A."/>
            <person name="Barry K."/>
            <person name="Grigoriev I.V."/>
            <person name="Gunde-Cimerman N."/>
        </authorList>
    </citation>
    <scope>NUCLEOTIDE SEQUENCE [LARGE SCALE GENOMIC DNA]</scope>
    <source>
        <strain evidence="2 3">EXF-2481</strain>
    </source>
</reference>
<feature type="signal peptide" evidence="1">
    <location>
        <begin position="1"/>
        <end position="16"/>
    </location>
</feature>